<evidence type="ECO:0000256" key="8">
    <source>
        <dbReference type="ARBA" id="ARBA00023136"/>
    </source>
</evidence>
<evidence type="ECO:0000313" key="10">
    <source>
        <dbReference type="EMBL" id="VAW20280.1"/>
    </source>
</evidence>
<dbReference type="GO" id="GO:0005743">
    <property type="term" value="C:mitochondrial inner membrane"/>
    <property type="evidence" value="ECO:0007669"/>
    <property type="project" value="UniProtKB-SubCell"/>
</dbReference>
<keyword evidence="7" id="KW-0496">Mitochondrion</keyword>
<evidence type="ECO:0008006" key="11">
    <source>
        <dbReference type="Google" id="ProtNLM"/>
    </source>
</evidence>
<dbReference type="AlphaFoldDB" id="A0A3B0TU74"/>
<evidence type="ECO:0000256" key="2">
    <source>
        <dbReference type="ARBA" id="ARBA00022448"/>
    </source>
</evidence>
<accession>A0A3B0TU74</accession>
<feature type="region of interest" description="Disordered" evidence="9">
    <location>
        <begin position="75"/>
        <end position="101"/>
    </location>
</feature>
<dbReference type="Pfam" id="PF04800">
    <property type="entry name" value="NDUS4"/>
    <property type="match status" value="1"/>
</dbReference>
<dbReference type="InterPro" id="IPR038532">
    <property type="entry name" value="NDUFS4-like_sf"/>
</dbReference>
<evidence type="ECO:0000256" key="7">
    <source>
        <dbReference type="ARBA" id="ARBA00023128"/>
    </source>
</evidence>
<dbReference type="EMBL" id="UOEO01000134">
    <property type="protein sequence ID" value="VAW20280.1"/>
    <property type="molecule type" value="Genomic_DNA"/>
</dbReference>
<dbReference type="PANTHER" id="PTHR12219:SF8">
    <property type="entry name" value="NADH DEHYDROGENASE [UBIQUINONE] IRON-SULFUR PROTEIN 4, MITOCHONDRIAL"/>
    <property type="match status" value="1"/>
</dbReference>
<keyword evidence="2" id="KW-0813">Transport</keyword>
<evidence type="ECO:0000256" key="5">
    <source>
        <dbReference type="ARBA" id="ARBA00022946"/>
    </source>
</evidence>
<evidence type="ECO:0000256" key="1">
    <source>
        <dbReference type="ARBA" id="ARBA00004273"/>
    </source>
</evidence>
<evidence type="ECO:0000256" key="4">
    <source>
        <dbReference type="ARBA" id="ARBA00022792"/>
    </source>
</evidence>
<name>A0A3B0TU74_9ZZZZ</name>
<comment type="subcellular location">
    <subcellularLocation>
        <location evidence="1">Mitochondrion inner membrane</location>
    </subcellularLocation>
</comment>
<dbReference type="Gene3D" id="3.30.160.190">
    <property type="entry name" value="atu1810 like domain"/>
    <property type="match status" value="1"/>
</dbReference>
<proteinExistence type="predicted"/>
<organism evidence="10">
    <name type="scientific">hydrothermal vent metagenome</name>
    <dbReference type="NCBI Taxonomy" id="652676"/>
    <lineage>
        <taxon>unclassified sequences</taxon>
        <taxon>metagenomes</taxon>
        <taxon>ecological metagenomes</taxon>
    </lineage>
</organism>
<evidence type="ECO:0000256" key="3">
    <source>
        <dbReference type="ARBA" id="ARBA00022660"/>
    </source>
</evidence>
<keyword evidence="4" id="KW-0999">Mitochondrion inner membrane</keyword>
<keyword evidence="3" id="KW-0679">Respiratory chain</keyword>
<keyword evidence="8" id="KW-0472">Membrane</keyword>
<reference evidence="10" key="1">
    <citation type="submission" date="2018-06" db="EMBL/GenBank/DDBJ databases">
        <authorList>
            <person name="Zhirakovskaya E."/>
        </authorList>
    </citation>
    <scope>NUCLEOTIDE SEQUENCE</scope>
</reference>
<dbReference type="PANTHER" id="PTHR12219">
    <property type="entry name" value="NADH-UBIQUINONE OXIDOREDUCTASE"/>
    <property type="match status" value="1"/>
</dbReference>
<keyword evidence="5" id="KW-0809">Transit peptide</keyword>
<feature type="compositionally biased region" description="Polar residues" evidence="9">
    <location>
        <begin position="87"/>
        <end position="101"/>
    </location>
</feature>
<dbReference type="InterPro" id="IPR006885">
    <property type="entry name" value="NADH_UbQ_FeS_4_mit-like"/>
</dbReference>
<gene>
    <name evidence="10" type="ORF">MNBD_ALPHA12-132</name>
</gene>
<protein>
    <recommendedName>
        <fullName evidence="11">ETC complex I subunit</fullName>
    </recommendedName>
</protein>
<sequence length="101" mass="11566">MNAIIYRPARNAMQSGKGKTKKWLLVHEPAAPRQIEPLMGYTSSTDTMAQVKLTFDSLQEAEEYAKREGLAYRVQPAHNPSVKRSVYTDNFQNSRKTPWTH</sequence>
<evidence type="ECO:0000256" key="9">
    <source>
        <dbReference type="SAM" id="MobiDB-lite"/>
    </source>
</evidence>
<dbReference type="GO" id="GO:0022900">
    <property type="term" value="P:electron transport chain"/>
    <property type="evidence" value="ECO:0007669"/>
    <property type="project" value="InterPro"/>
</dbReference>
<evidence type="ECO:0000256" key="6">
    <source>
        <dbReference type="ARBA" id="ARBA00022982"/>
    </source>
</evidence>
<keyword evidence="6" id="KW-0249">Electron transport</keyword>